<evidence type="ECO:0000259" key="8">
    <source>
        <dbReference type="Pfam" id="PF02838"/>
    </source>
</evidence>
<dbReference type="EMBL" id="LT629742">
    <property type="protein sequence ID" value="SDS23998.1"/>
    <property type="molecule type" value="Genomic_DNA"/>
</dbReference>
<dbReference type="Pfam" id="PF00728">
    <property type="entry name" value="Glyco_hydro_20"/>
    <property type="match status" value="2"/>
</dbReference>
<dbReference type="OrthoDB" id="9763537at2"/>
<dbReference type="PANTHER" id="PTHR22600:SF57">
    <property type="entry name" value="BETA-N-ACETYLHEXOSAMINIDASE"/>
    <property type="match status" value="1"/>
</dbReference>
<dbReference type="CDD" id="cd06568">
    <property type="entry name" value="GH20_SpHex_like"/>
    <property type="match status" value="1"/>
</dbReference>
<dbReference type="PANTHER" id="PTHR22600">
    <property type="entry name" value="BETA-HEXOSAMINIDASE"/>
    <property type="match status" value="1"/>
</dbReference>
<evidence type="ECO:0000256" key="1">
    <source>
        <dbReference type="ARBA" id="ARBA00001231"/>
    </source>
</evidence>
<dbReference type="InterPro" id="IPR015882">
    <property type="entry name" value="HEX_bac_N"/>
</dbReference>
<reference evidence="10" key="1">
    <citation type="submission" date="2016-10" db="EMBL/GenBank/DDBJ databases">
        <authorList>
            <person name="Varghese N."/>
            <person name="Submissions S."/>
        </authorList>
    </citation>
    <scope>NUCLEOTIDE SEQUENCE [LARGE SCALE GENOMIC DNA]</scope>
    <source>
        <strain evidence="10">DSM 21772</strain>
    </source>
</reference>
<dbReference type="InterPro" id="IPR017853">
    <property type="entry name" value="GH"/>
</dbReference>
<dbReference type="GO" id="GO:0004563">
    <property type="term" value="F:beta-N-acetylhexosaminidase activity"/>
    <property type="evidence" value="ECO:0007669"/>
    <property type="project" value="UniProtKB-EC"/>
</dbReference>
<dbReference type="InterPro" id="IPR025705">
    <property type="entry name" value="Beta_hexosaminidase_sua/sub"/>
</dbReference>
<dbReference type="InterPro" id="IPR029018">
    <property type="entry name" value="Hex-like_dom2"/>
</dbReference>
<sequence length="544" mass="57865">MNRKRWQLAGGVIAVLALGGATVAVAASWVGSPEKKERMPTIAIVPAPTSLTELPGAGFTLAADDAIVTAGDTAEQGAEAAAVGEYLAELLRPRTGFDLPVNPAGTDAAAGIRLVIDPSAAPGYSLHVDSEGVALAAASAEGLFLGVQTLRQLFPAQIEAALDGSSRVADDVAWVAPAVQIEDAPRFAYRGAMLDVARNFYSVAEVKRYIDDIALLKLNVLHLHLTDDQGWRLQIDSWPRLTEIGGSTSVLGGGGFYTKADYTEIVEYAASRFVTIVPEIDLPGHTNAALASYPELNIGGVATETYRGTEVGMSNVDTTAEATWRFVEDVVRELAELTPGPYIHLGGDESLKLSAEDFSAFVARASAIGAASGKTVIGWHEMGQSRELAPGTIGQYWDFVAPRADAAPHTLSFVEQGGRVIMSPADVAYLDMHYPDTDRLGQDWADGPTSIEEAYSWDPAAIVPGVDEAALLGVEAPVWTETLSGIADVEFMVFPRLASVAEIAWAQPGAERSFAEFSPRLLAFAERLDALGVGYHRTPELDWR</sequence>
<feature type="domain" description="Glycoside hydrolase family 20 catalytic" evidence="7">
    <location>
        <begin position="187"/>
        <end position="350"/>
    </location>
</feature>
<dbReference type="PRINTS" id="PR00738">
    <property type="entry name" value="GLHYDRLASE20"/>
</dbReference>
<dbReference type="Proteomes" id="UP000181956">
    <property type="component" value="Chromosome I"/>
</dbReference>
<keyword evidence="10" id="KW-1185">Reference proteome</keyword>
<accession>A0A1H1QKJ5</accession>
<proteinExistence type="inferred from homology"/>
<dbReference type="STRING" id="412690.SAMN04489834_1115"/>
<gene>
    <name evidence="9" type="ORF">SAMN04489834_1115</name>
</gene>
<evidence type="ECO:0000313" key="10">
    <source>
        <dbReference type="Proteomes" id="UP000181956"/>
    </source>
</evidence>
<comment type="catalytic activity">
    <reaction evidence="1">
        <text>Hydrolysis of terminal non-reducing N-acetyl-D-hexosamine residues in N-acetyl-beta-D-hexosaminides.</text>
        <dbReference type="EC" id="3.2.1.52"/>
    </reaction>
</comment>
<evidence type="ECO:0000256" key="2">
    <source>
        <dbReference type="ARBA" id="ARBA00006285"/>
    </source>
</evidence>
<dbReference type="InterPro" id="IPR015883">
    <property type="entry name" value="Glyco_hydro_20_cat"/>
</dbReference>
<feature type="domain" description="Glycoside hydrolase family 20 catalytic" evidence="7">
    <location>
        <begin position="358"/>
        <end position="507"/>
    </location>
</feature>
<organism evidence="9 10">
    <name type="scientific">Microterricola viridarii</name>
    <dbReference type="NCBI Taxonomy" id="412690"/>
    <lineage>
        <taxon>Bacteria</taxon>
        <taxon>Bacillati</taxon>
        <taxon>Actinomycetota</taxon>
        <taxon>Actinomycetes</taxon>
        <taxon>Micrococcales</taxon>
        <taxon>Microbacteriaceae</taxon>
        <taxon>Microterricola</taxon>
    </lineage>
</organism>
<dbReference type="SUPFAM" id="SSF55545">
    <property type="entry name" value="beta-N-acetylhexosaminidase-like domain"/>
    <property type="match status" value="1"/>
</dbReference>
<dbReference type="GO" id="GO:0030203">
    <property type="term" value="P:glycosaminoglycan metabolic process"/>
    <property type="evidence" value="ECO:0007669"/>
    <property type="project" value="TreeGrafter"/>
</dbReference>
<keyword evidence="4" id="KW-0378">Hydrolase</keyword>
<dbReference type="AlphaFoldDB" id="A0A1H1QKJ5"/>
<name>A0A1H1QKJ5_9MICO</name>
<evidence type="ECO:0000256" key="6">
    <source>
        <dbReference type="PIRSR" id="PIRSR625705-1"/>
    </source>
</evidence>
<dbReference type="GO" id="GO:0016020">
    <property type="term" value="C:membrane"/>
    <property type="evidence" value="ECO:0007669"/>
    <property type="project" value="TreeGrafter"/>
</dbReference>
<dbReference type="SUPFAM" id="SSF51445">
    <property type="entry name" value="(Trans)glycosidases"/>
    <property type="match status" value="1"/>
</dbReference>
<keyword evidence="5" id="KW-0326">Glycosidase</keyword>
<evidence type="ECO:0000256" key="4">
    <source>
        <dbReference type="ARBA" id="ARBA00022801"/>
    </source>
</evidence>
<dbReference type="EC" id="3.2.1.52" evidence="3"/>
<feature type="domain" description="Beta-hexosaminidase bacterial type N-terminal" evidence="8">
    <location>
        <begin position="42"/>
        <end position="184"/>
    </location>
</feature>
<evidence type="ECO:0000313" key="9">
    <source>
        <dbReference type="EMBL" id="SDS23998.1"/>
    </source>
</evidence>
<dbReference type="RefSeq" id="WP_156786249.1">
    <property type="nucleotide sequence ID" value="NZ_LT629742.1"/>
</dbReference>
<evidence type="ECO:0000259" key="7">
    <source>
        <dbReference type="Pfam" id="PF00728"/>
    </source>
</evidence>
<dbReference type="GO" id="GO:0005975">
    <property type="term" value="P:carbohydrate metabolic process"/>
    <property type="evidence" value="ECO:0007669"/>
    <property type="project" value="InterPro"/>
</dbReference>
<evidence type="ECO:0000256" key="3">
    <source>
        <dbReference type="ARBA" id="ARBA00012663"/>
    </source>
</evidence>
<evidence type="ECO:0000256" key="5">
    <source>
        <dbReference type="ARBA" id="ARBA00023295"/>
    </source>
</evidence>
<feature type="active site" description="Proton donor" evidence="6">
    <location>
        <position position="349"/>
    </location>
</feature>
<protein>
    <recommendedName>
        <fullName evidence="3">beta-N-acetylhexosaminidase</fullName>
        <ecNumber evidence="3">3.2.1.52</ecNumber>
    </recommendedName>
</protein>
<dbReference type="Gene3D" id="3.30.379.10">
    <property type="entry name" value="Chitobiase/beta-hexosaminidase domain 2-like"/>
    <property type="match status" value="1"/>
</dbReference>
<comment type="similarity">
    <text evidence="2">Belongs to the glycosyl hydrolase 20 family.</text>
</comment>
<dbReference type="Pfam" id="PF02838">
    <property type="entry name" value="Glyco_hydro_20b"/>
    <property type="match status" value="1"/>
</dbReference>
<dbReference type="Gene3D" id="3.20.20.80">
    <property type="entry name" value="Glycosidases"/>
    <property type="match status" value="1"/>
</dbReference>